<evidence type="ECO:0000256" key="1">
    <source>
        <dbReference type="ARBA" id="ARBA00004401"/>
    </source>
</evidence>
<evidence type="ECO:0000256" key="3">
    <source>
        <dbReference type="RuleBase" id="RU362042"/>
    </source>
</evidence>
<dbReference type="PANTHER" id="PTHR43390:SF1">
    <property type="entry name" value="CHLOROPLAST PROCESSING PEPTIDASE"/>
    <property type="match status" value="1"/>
</dbReference>
<dbReference type="NCBIfam" id="TIGR02227">
    <property type="entry name" value="sigpep_I_bact"/>
    <property type="match status" value="1"/>
</dbReference>
<dbReference type="PRINTS" id="PR00727">
    <property type="entry name" value="LEADERPTASE"/>
</dbReference>
<name>A0ABT6ZK25_9ACTN</name>
<keyword evidence="6" id="KW-1185">Reference proteome</keyword>
<comment type="subcellular location">
    <subcellularLocation>
        <location evidence="1">Cell membrane</location>
        <topology evidence="1">Single-pass type II membrane protein</topology>
    </subcellularLocation>
    <subcellularLocation>
        <location evidence="3">Membrane</location>
        <topology evidence="3">Single-pass type II membrane protein</topology>
    </subcellularLocation>
</comment>
<comment type="similarity">
    <text evidence="2 3">Belongs to the peptidase S26 family.</text>
</comment>
<evidence type="ECO:0000256" key="2">
    <source>
        <dbReference type="ARBA" id="ARBA00009370"/>
    </source>
</evidence>
<dbReference type="Pfam" id="PF10502">
    <property type="entry name" value="Peptidase_S26"/>
    <property type="match status" value="1"/>
</dbReference>
<dbReference type="PANTHER" id="PTHR43390">
    <property type="entry name" value="SIGNAL PEPTIDASE I"/>
    <property type="match status" value="1"/>
</dbReference>
<proteinExistence type="inferred from homology"/>
<dbReference type="EMBL" id="JASJEX010000002">
    <property type="protein sequence ID" value="MDJ1129400.1"/>
    <property type="molecule type" value="Genomic_DNA"/>
</dbReference>
<dbReference type="InterPro" id="IPR000223">
    <property type="entry name" value="Pept_S26A_signal_pept_1"/>
</dbReference>
<comment type="catalytic activity">
    <reaction evidence="3">
        <text>Cleavage of hydrophobic, N-terminal signal or leader sequences from secreted and periplasmic proteins.</text>
        <dbReference type="EC" id="3.4.21.89"/>
    </reaction>
</comment>
<protein>
    <recommendedName>
        <fullName evidence="3">Signal peptidase I</fullName>
        <ecNumber evidence="3">3.4.21.89</ecNumber>
    </recommendedName>
</protein>
<sequence length="157" mass="17147">MRGALLKLAVLVAVLVGAFTWVFGFAQVEGNGMRPTAGDGDLALFYRLDRELAARDLVVYEHDGRLLTGRIVAVPGDRVEVTEDGQLKINGYIQDTLYGQPTMPAHDGPSYPVTVGHDQYFVLGDGRTAAEDSREFGTVGIDDVQGKVITLLRRREI</sequence>
<reference evidence="5" key="1">
    <citation type="submission" date="2023-05" db="EMBL/GenBank/DDBJ databases">
        <title>[olsenella] sp. nov., isolated from a pig farm feces dump.</title>
        <authorList>
            <person name="Chang Y.-H."/>
        </authorList>
    </citation>
    <scope>NUCLEOTIDE SEQUENCE</scope>
    <source>
        <strain evidence="5">YH-ols2217</strain>
    </source>
</reference>
<keyword evidence="3 5" id="KW-0378">Hydrolase</keyword>
<dbReference type="Gene3D" id="2.10.109.10">
    <property type="entry name" value="Umud Fragment, subunit A"/>
    <property type="match status" value="1"/>
</dbReference>
<accession>A0ABT6ZK25</accession>
<evidence type="ECO:0000259" key="4">
    <source>
        <dbReference type="Pfam" id="PF10502"/>
    </source>
</evidence>
<comment type="caution">
    <text evidence="5">The sequence shown here is derived from an EMBL/GenBank/DDBJ whole genome shotgun (WGS) entry which is preliminary data.</text>
</comment>
<dbReference type="Proteomes" id="UP001431693">
    <property type="component" value="Unassembled WGS sequence"/>
</dbReference>
<dbReference type="EC" id="3.4.21.89" evidence="3"/>
<evidence type="ECO:0000313" key="6">
    <source>
        <dbReference type="Proteomes" id="UP001431693"/>
    </source>
</evidence>
<dbReference type="InterPro" id="IPR019533">
    <property type="entry name" value="Peptidase_S26"/>
</dbReference>
<feature type="domain" description="Peptidase S26" evidence="4">
    <location>
        <begin position="8"/>
        <end position="149"/>
    </location>
</feature>
<organism evidence="5 6">
    <name type="scientific">Kribbibacterium absianum</name>
    <dbReference type="NCBI Taxonomy" id="3044210"/>
    <lineage>
        <taxon>Bacteria</taxon>
        <taxon>Bacillati</taxon>
        <taxon>Actinomycetota</taxon>
        <taxon>Coriobacteriia</taxon>
        <taxon>Coriobacteriales</taxon>
        <taxon>Kribbibacteriaceae</taxon>
        <taxon>Kribbibacterium</taxon>
    </lineage>
</organism>
<dbReference type="SUPFAM" id="SSF51306">
    <property type="entry name" value="LexA/Signal peptidase"/>
    <property type="match status" value="1"/>
</dbReference>
<dbReference type="InterPro" id="IPR036286">
    <property type="entry name" value="LexA/Signal_pep-like_sf"/>
</dbReference>
<gene>
    <name evidence="5" type="primary">lepB</name>
    <name evidence="5" type="ORF">QJ043_04815</name>
</gene>
<dbReference type="RefSeq" id="WP_283714082.1">
    <property type="nucleotide sequence ID" value="NZ_JASJEW010000012.1"/>
</dbReference>
<evidence type="ECO:0000313" key="5">
    <source>
        <dbReference type="EMBL" id="MDJ1129400.1"/>
    </source>
</evidence>
<dbReference type="GO" id="GO:0009003">
    <property type="term" value="F:signal peptidase activity"/>
    <property type="evidence" value="ECO:0007669"/>
    <property type="project" value="UniProtKB-EC"/>
</dbReference>
<dbReference type="CDD" id="cd06530">
    <property type="entry name" value="S26_SPase_I"/>
    <property type="match status" value="1"/>
</dbReference>
<keyword evidence="3" id="KW-0645">Protease</keyword>